<keyword evidence="4" id="KW-1185">Reference proteome</keyword>
<name>A0A2T1D789_9CYAN</name>
<feature type="region of interest" description="Disordered" evidence="1">
    <location>
        <begin position="311"/>
        <end position="335"/>
    </location>
</feature>
<dbReference type="RefSeq" id="WP_106254130.1">
    <property type="nucleotide sequence ID" value="NZ_MPPI01000025.1"/>
</dbReference>
<dbReference type="EMBL" id="PVWG01000044">
    <property type="protein sequence ID" value="PSB16311.1"/>
    <property type="molecule type" value="Genomic_DNA"/>
</dbReference>
<keyword evidence="2" id="KW-0472">Membrane</keyword>
<evidence type="ECO:0000256" key="2">
    <source>
        <dbReference type="SAM" id="Phobius"/>
    </source>
</evidence>
<gene>
    <name evidence="3" type="ORF">C7B65_22055</name>
</gene>
<dbReference type="AlphaFoldDB" id="A0A2T1D789"/>
<feature type="transmembrane region" description="Helical" evidence="2">
    <location>
        <begin position="96"/>
        <end position="113"/>
    </location>
</feature>
<protein>
    <submittedName>
        <fullName evidence="3">Uncharacterized protein</fullName>
    </submittedName>
</protein>
<reference evidence="3 4" key="1">
    <citation type="submission" date="2018-02" db="EMBL/GenBank/DDBJ databases">
        <authorList>
            <person name="Cohen D.B."/>
            <person name="Kent A.D."/>
        </authorList>
    </citation>
    <scope>NUCLEOTIDE SEQUENCE [LARGE SCALE GENOMIC DNA]</scope>
    <source>
        <strain evidence="3 4">ULC007</strain>
    </source>
</reference>
<keyword evidence="2" id="KW-1133">Transmembrane helix</keyword>
<organism evidence="3 4">
    <name type="scientific">Phormidesmis priestleyi ULC007</name>
    <dbReference type="NCBI Taxonomy" id="1920490"/>
    <lineage>
        <taxon>Bacteria</taxon>
        <taxon>Bacillati</taxon>
        <taxon>Cyanobacteriota</taxon>
        <taxon>Cyanophyceae</taxon>
        <taxon>Leptolyngbyales</taxon>
        <taxon>Leptolyngbyaceae</taxon>
        <taxon>Phormidesmis</taxon>
    </lineage>
</organism>
<dbReference type="Proteomes" id="UP000238634">
    <property type="component" value="Unassembled WGS sequence"/>
</dbReference>
<feature type="transmembrane region" description="Helical" evidence="2">
    <location>
        <begin position="6"/>
        <end position="26"/>
    </location>
</feature>
<reference evidence="3 4" key="2">
    <citation type="submission" date="2018-03" db="EMBL/GenBank/DDBJ databases">
        <title>The ancient ancestry and fast evolution of plastids.</title>
        <authorList>
            <person name="Moore K.R."/>
            <person name="Magnabosco C."/>
            <person name="Momper L."/>
            <person name="Gold D.A."/>
            <person name="Bosak T."/>
            <person name="Fournier G.P."/>
        </authorList>
    </citation>
    <scope>NUCLEOTIDE SEQUENCE [LARGE SCALE GENOMIC DNA]</scope>
    <source>
        <strain evidence="3 4">ULC007</strain>
    </source>
</reference>
<accession>A0A2T1D789</accession>
<evidence type="ECO:0000313" key="3">
    <source>
        <dbReference type="EMBL" id="PSB16311.1"/>
    </source>
</evidence>
<proteinExistence type="predicted"/>
<sequence length="335" mass="38811">MSGMSWLKICLVPLLCYVPAFVLVGWSSNIFKPASTDSQLLNSANLESRVREEVGKQIVLRKTTSQAEIQRQISDEIKKEIANQENKMKGDLFEQISFPVVFAIASIFAAFAVKDILTEILKEPEKEKLKLELQRELENQIVPNAIKSERFTKRLQTVESHTNWLEHELLNIEIAQIIDEAKIYPEFASKETEQRTLSAIDKLLDRSNVTLDRAEFRQEDLEKLRQFEHMVLRAKVKSLKLSETSKDSFLFKIDERFQPADKENTAELIPESIHDRLEGVFHMEMSLLIATLSKLGENDLSNEVANYAYTDRPRRINERRRQAEEQSKKNPTKFE</sequence>
<evidence type="ECO:0000313" key="4">
    <source>
        <dbReference type="Proteomes" id="UP000238634"/>
    </source>
</evidence>
<keyword evidence="2" id="KW-0812">Transmembrane</keyword>
<comment type="caution">
    <text evidence="3">The sequence shown here is derived from an EMBL/GenBank/DDBJ whole genome shotgun (WGS) entry which is preliminary data.</text>
</comment>
<evidence type="ECO:0000256" key="1">
    <source>
        <dbReference type="SAM" id="MobiDB-lite"/>
    </source>
</evidence>